<evidence type="ECO:0000313" key="2">
    <source>
        <dbReference type="EMBL" id="KAJ8876291.1"/>
    </source>
</evidence>
<evidence type="ECO:0000313" key="3">
    <source>
        <dbReference type="Proteomes" id="UP001159363"/>
    </source>
</evidence>
<protein>
    <recommendedName>
        <fullName evidence="4">Ribosomal protein L2</fullName>
    </recommendedName>
</protein>
<sequence>MIGTENYCTIRVPSWTGDRDVVHLASPKLAAPKLYPRSAATVDKCSLKIQIEQIELRSIYSEKYAYFHDVIYYEPIAKFVSYLLSISHFGTKLDESKIQNHEISLMQHFYIGTKIKLYPGLELGSFDFGSRKMLVQPGISHSLHKSARLPPRLTGFNPRPVSFPGFRMWESCLMMSLVCGFSRGSPVSPVLSFRRCSILTTITLISSQYLSVKSLIYIFTHSQCLFYRHRATVWKLNSWRRAVSPFLCRGEGVGKEKATAFITDQSQHSPGVISGNHGRQKSRWPDRESNPDPPECQSSELPPRHLARTLIQFQQHQVRSFPNKHQLVSVSFRSPDNALAGSLRRRQSREDHTQLELVVLTEARQGIYSRGDLAQKALVPPRESGLCLPPLLRLLVTSFWPGLCSRNGEGEGKDNKMNRPALGNEIHLPLDNISTTHEAPPLRDDSVVLAADWLTSSVVWCPLVTVTSSSSRLSIVQSRCQDNHVAHLPKRHGFGSRMYKKSVYKLGQVIRYRKRGRLIQDTHDPSAKIRAAEDSKAGRR</sequence>
<organism evidence="2 3">
    <name type="scientific">Dryococelus australis</name>
    <dbReference type="NCBI Taxonomy" id="614101"/>
    <lineage>
        <taxon>Eukaryota</taxon>
        <taxon>Metazoa</taxon>
        <taxon>Ecdysozoa</taxon>
        <taxon>Arthropoda</taxon>
        <taxon>Hexapoda</taxon>
        <taxon>Insecta</taxon>
        <taxon>Pterygota</taxon>
        <taxon>Neoptera</taxon>
        <taxon>Polyneoptera</taxon>
        <taxon>Phasmatodea</taxon>
        <taxon>Verophasmatodea</taxon>
        <taxon>Anareolatae</taxon>
        <taxon>Phasmatidae</taxon>
        <taxon>Eurycanthinae</taxon>
        <taxon>Dryococelus</taxon>
    </lineage>
</organism>
<name>A0ABQ9GWC0_9NEOP</name>
<feature type="region of interest" description="Disordered" evidence="1">
    <location>
        <begin position="267"/>
        <end position="301"/>
    </location>
</feature>
<comment type="caution">
    <text evidence="2">The sequence shown here is derived from an EMBL/GenBank/DDBJ whole genome shotgun (WGS) entry which is preliminary data.</text>
</comment>
<evidence type="ECO:0000256" key="1">
    <source>
        <dbReference type="SAM" id="MobiDB-lite"/>
    </source>
</evidence>
<dbReference type="Proteomes" id="UP001159363">
    <property type="component" value="Chromosome 8"/>
</dbReference>
<accession>A0ABQ9GWC0</accession>
<proteinExistence type="predicted"/>
<feature type="region of interest" description="Disordered" evidence="1">
    <location>
        <begin position="521"/>
        <end position="540"/>
    </location>
</feature>
<reference evidence="2 3" key="1">
    <citation type="submission" date="2023-02" db="EMBL/GenBank/DDBJ databases">
        <title>LHISI_Scaffold_Assembly.</title>
        <authorList>
            <person name="Stuart O.P."/>
            <person name="Cleave R."/>
            <person name="Magrath M.J.L."/>
            <person name="Mikheyev A.S."/>
        </authorList>
    </citation>
    <scope>NUCLEOTIDE SEQUENCE [LARGE SCALE GENOMIC DNA]</scope>
    <source>
        <strain evidence="2">Daus_M_001</strain>
        <tissue evidence="2">Leg muscle</tissue>
    </source>
</reference>
<keyword evidence="3" id="KW-1185">Reference proteome</keyword>
<evidence type="ECO:0008006" key="4">
    <source>
        <dbReference type="Google" id="ProtNLM"/>
    </source>
</evidence>
<gene>
    <name evidence="2" type="ORF">PR048_024201</name>
</gene>
<dbReference type="EMBL" id="JARBHB010000009">
    <property type="protein sequence ID" value="KAJ8876291.1"/>
    <property type="molecule type" value="Genomic_DNA"/>
</dbReference>